<organism evidence="1 2">
    <name type="scientific">Potamilus streckersoni</name>
    <dbReference type="NCBI Taxonomy" id="2493646"/>
    <lineage>
        <taxon>Eukaryota</taxon>
        <taxon>Metazoa</taxon>
        <taxon>Spiralia</taxon>
        <taxon>Lophotrochozoa</taxon>
        <taxon>Mollusca</taxon>
        <taxon>Bivalvia</taxon>
        <taxon>Autobranchia</taxon>
        <taxon>Heteroconchia</taxon>
        <taxon>Palaeoheterodonta</taxon>
        <taxon>Unionida</taxon>
        <taxon>Unionoidea</taxon>
        <taxon>Unionidae</taxon>
        <taxon>Ambleminae</taxon>
        <taxon>Lampsilini</taxon>
        <taxon>Potamilus</taxon>
    </lineage>
</organism>
<comment type="caution">
    <text evidence="1">The sequence shown here is derived from an EMBL/GenBank/DDBJ whole genome shotgun (WGS) entry which is preliminary data.</text>
</comment>
<dbReference type="EMBL" id="JAEAOA010000055">
    <property type="protein sequence ID" value="KAK3610971.1"/>
    <property type="molecule type" value="Genomic_DNA"/>
</dbReference>
<proteinExistence type="predicted"/>
<gene>
    <name evidence="1" type="ORF">CHS0354_000157</name>
</gene>
<reference evidence="1" key="2">
    <citation type="journal article" date="2021" name="Genome Biol. Evol.">
        <title>Developing a high-quality reference genome for a parasitic bivalve with doubly uniparental inheritance (Bivalvia: Unionida).</title>
        <authorList>
            <person name="Smith C.H."/>
        </authorList>
    </citation>
    <scope>NUCLEOTIDE SEQUENCE</scope>
    <source>
        <strain evidence="1">CHS0354</strain>
        <tissue evidence="1">Mantle</tissue>
    </source>
</reference>
<name>A0AAE0TIF6_9BIVA</name>
<protein>
    <submittedName>
        <fullName evidence="1">Uncharacterized protein</fullName>
    </submittedName>
</protein>
<dbReference type="Proteomes" id="UP001195483">
    <property type="component" value="Unassembled WGS sequence"/>
</dbReference>
<evidence type="ECO:0000313" key="2">
    <source>
        <dbReference type="Proteomes" id="UP001195483"/>
    </source>
</evidence>
<evidence type="ECO:0000313" key="1">
    <source>
        <dbReference type="EMBL" id="KAK3610971.1"/>
    </source>
</evidence>
<sequence length="124" mass="14148">MILDKLWNVEEEGRESTIKDCLNGRPRSKDRVALTRNEGSGIQYLKKTFVFQGRLFTDTPAMIQFIVGILSISVSLCPHWRQRIFLTRQGISLVFNGNVFEVVIASHSFQRANSKLLISQPKLP</sequence>
<reference evidence="1" key="1">
    <citation type="journal article" date="2021" name="Genome Biol. Evol.">
        <title>A High-Quality Reference Genome for a Parasitic Bivalve with Doubly Uniparental Inheritance (Bivalvia: Unionida).</title>
        <authorList>
            <person name="Smith C.H."/>
        </authorList>
    </citation>
    <scope>NUCLEOTIDE SEQUENCE</scope>
    <source>
        <strain evidence="1">CHS0354</strain>
    </source>
</reference>
<accession>A0AAE0TIF6</accession>
<keyword evidence="2" id="KW-1185">Reference proteome</keyword>
<dbReference type="AlphaFoldDB" id="A0AAE0TIF6"/>
<reference evidence="1" key="3">
    <citation type="submission" date="2023-05" db="EMBL/GenBank/DDBJ databases">
        <authorList>
            <person name="Smith C.H."/>
        </authorList>
    </citation>
    <scope>NUCLEOTIDE SEQUENCE</scope>
    <source>
        <strain evidence="1">CHS0354</strain>
        <tissue evidence="1">Mantle</tissue>
    </source>
</reference>